<proteinExistence type="predicted"/>
<evidence type="ECO:0000256" key="1">
    <source>
        <dbReference type="SAM" id="Coils"/>
    </source>
</evidence>
<accession>A0A6J5RT65</accession>
<protein>
    <submittedName>
        <fullName evidence="2">Uncharacterized protein</fullName>
    </submittedName>
</protein>
<gene>
    <name evidence="2" type="ORF">UFOVP1279_32</name>
</gene>
<organism evidence="2">
    <name type="scientific">uncultured Caudovirales phage</name>
    <dbReference type="NCBI Taxonomy" id="2100421"/>
    <lineage>
        <taxon>Viruses</taxon>
        <taxon>Duplodnaviria</taxon>
        <taxon>Heunggongvirae</taxon>
        <taxon>Uroviricota</taxon>
        <taxon>Caudoviricetes</taxon>
        <taxon>Peduoviridae</taxon>
        <taxon>Maltschvirus</taxon>
        <taxon>Maltschvirus maltsch</taxon>
    </lineage>
</organism>
<name>A0A6J5RT65_9CAUD</name>
<reference evidence="2" key="1">
    <citation type="submission" date="2020-05" db="EMBL/GenBank/DDBJ databases">
        <authorList>
            <person name="Chiriac C."/>
            <person name="Salcher M."/>
            <person name="Ghai R."/>
            <person name="Kavagutti S V."/>
        </authorList>
    </citation>
    <scope>NUCLEOTIDE SEQUENCE</scope>
</reference>
<keyword evidence="1" id="KW-0175">Coiled coil</keyword>
<evidence type="ECO:0000313" key="2">
    <source>
        <dbReference type="EMBL" id="CAB4195084.1"/>
    </source>
</evidence>
<dbReference type="EMBL" id="LR797224">
    <property type="protein sequence ID" value="CAB4195084.1"/>
    <property type="molecule type" value="Genomic_DNA"/>
</dbReference>
<sequence>MKNTPSEERAGKLFDRIEADEIVYSLVEKLVAAKEVKAEAEAAVDALQIAVMDLFKEYGLDASHDPFTGHSATLVTPSSIVVNEPKLKRKIGAKVYNKLCVLKFDKDKLNKALADGTVHIGDVAECSEEVDRKAYIRITKK</sequence>
<feature type="coiled-coil region" evidence="1">
    <location>
        <begin position="30"/>
        <end position="57"/>
    </location>
</feature>